<organism evidence="7 8">
    <name type="scientific">Dillenia turbinata</name>
    <dbReference type="NCBI Taxonomy" id="194707"/>
    <lineage>
        <taxon>Eukaryota</taxon>
        <taxon>Viridiplantae</taxon>
        <taxon>Streptophyta</taxon>
        <taxon>Embryophyta</taxon>
        <taxon>Tracheophyta</taxon>
        <taxon>Spermatophyta</taxon>
        <taxon>Magnoliopsida</taxon>
        <taxon>eudicotyledons</taxon>
        <taxon>Gunneridae</taxon>
        <taxon>Pentapetalae</taxon>
        <taxon>Dilleniales</taxon>
        <taxon>Dilleniaceae</taxon>
        <taxon>Dillenia</taxon>
    </lineage>
</organism>
<keyword evidence="4 5" id="KW-0833">Ubl conjugation pathway</keyword>
<name>A0AAN8W665_9MAGN</name>
<evidence type="ECO:0000256" key="5">
    <source>
        <dbReference type="RuleBase" id="RU369093"/>
    </source>
</evidence>
<comment type="catalytic activity">
    <reaction evidence="1 5">
        <text>S-ubiquitinyl-[E2 ubiquitin-conjugating enzyme]-L-cysteine + [acceptor protein]-L-lysine = [E2 ubiquitin-conjugating enzyme]-L-cysteine + N(6)-ubiquitinyl-[acceptor protein]-L-lysine.</text>
        <dbReference type="EC" id="2.3.2.27"/>
    </reaction>
</comment>
<dbReference type="InterPro" id="IPR013083">
    <property type="entry name" value="Znf_RING/FYVE/PHD"/>
</dbReference>
<gene>
    <name evidence="7" type="ORF">RJ641_027908</name>
</gene>
<dbReference type="Gene3D" id="1.25.10.10">
    <property type="entry name" value="Leucine-rich Repeat Variant"/>
    <property type="match status" value="1"/>
</dbReference>
<dbReference type="PROSITE" id="PS51698">
    <property type="entry name" value="U_BOX"/>
    <property type="match status" value="1"/>
</dbReference>
<keyword evidence="8" id="KW-1185">Reference proteome</keyword>
<evidence type="ECO:0000256" key="1">
    <source>
        <dbReference type="ARBA" id="ARBA00000900"/>
    </source>
</evidence>
<dbReference type="InterPro" id="IPR016024">
    <property type="entry name" value="ARM-type_fold"/>
</dbReference>
<sequence>MKDPVTATTGITYDRESIEHWLFTAKNTTCPVSKQPLPKDSDLTPNHTLRRLIQSWCTENASHGVDRIPTPKPPLNKSQVTKLITHDLRAPLLQLQALRKLEILAVESERNKKCMVEAGVVKAMFGFIVLCFSKQEANKGLEEALSILHLLRIQSSVAEIKPILMENNKIIEALTWVLDLDSDVYKMTRTNAILVLKAVISATSTSMLEILSLEFFKTIVMLLRQEAITQQGVNDALYILLETCPLGTNRTKMVEAGAVFELIEHECSSPERRTTELIMGVLFHLCSCAAGRAAFLSHAAGVAVVAKRILRVSLATDDRAVLILCLICKYSVTDEVLQEMLKVGAVSKLCMTLQVDCAAYLKDEIGGVLKAHSNVWKNSPCFDDPTNTRCH</sequence>
<dbReference type="PANTHER" id="PTHR22849:SF24">
    <property type="entry name" value="E3 UBIQUITIN-PROTEIN LIGASE PUB24"/>
    <property type="match status" value="1"/>
</dbReference>
<evidence type="ECO:0000256" key="4">
    <source>
        <dbReference type="ARBA" id="ARBA00022786"/>
    </source>
</evidence>
<comment type="caution">
    <text evidence="7">The sequence shown here is derived from an EMBL/GenBank/DDBJ whole genome shotgun (WGS) entry which is preliminary data.</text>
</comment>
<dbReference type="Pfam" id="PF04564">
    <property type="entry name" value="U-box"/>
    <property type="match status" value="1"/>
</dbReference>
<proteinExistence type="predicted"/>
<dbReference type="Proteomes" id="UP001370490">
    <property type="component" value="Unassembled WGS sequence"/>
</dbReference>
<dbReference type="AlphaFoldDB" id="A0AAN8W665"/>
<dbReference type="PANTHER" id="PTHR22849">
    <property type="entry name" value="WDSAM1 PROTEIN"/>
    <property type="match status" value="1"/>
</dbReference>
<reference evidence="7 8" key="1">
    <citation type="submission" date="2023-12" db="EMBL/GenBank/DDBJ databases">
        <title>A high-quality genome assembly for Dillenia turbinata (Dilleniales).</title>
        <authorList>
            <person name="Chanderbali A."/>
        </authorList>
    </citation>
    <scope>NUCLEOTIDE SEQUENCE [LARGE SCALE GENOMIC DNA]</scope>
    <source>
        <strain evidence="7">LSX21</strain>
        <tissue evidence="7">Leaf</tissue>
    </source>
</reference>
<evidence type="ECO:0000256" key="3">
    <source>
        <dbReference type="ARBA" id="ARBA00022679"/>
    </source>
</evidence>
<dbReference type="EC" id="2.3.2.27" evidence="5"/>
<dbReference type="GO" id="GO:0016567">
    <property type="term" value="P:protein ubiquitination"/>
    <property type="evidence" value="ECO:0007669"/>
    <property type="project" value="UniProtKB-UniRule"/>
</dbReference>
<accession>A0AAN8W665</accession>
<evidence type="ECO:0000259" key="6">
    <source>
        <dbReference type="PROSITE" id="PS51698"/>
    </source>
</evidence>
<dbReference type="InterPro" id="IPR011989">
    <property type="entry name" value="ARM-like"/>
</dbReference>
<keyword evidence="3 5" id="KW-0808">Transferase</keyword>
<protein>
    <recommendedName>
        <fullName evidence="5 6">U-box domain-containing protein</fullName>
        <ecNumber evidence="5">2.3.2.27</ecNumber>
    </recommendedName>
    <alternativeName>
        <fullName evidence="5">RING-type E3 ubiquitin transferase PUB</fullName>
    </alternativeName>
</protein>
<dbReference type="InterPro" id="IPR058678">
    <property type="entry name" value="ARM_PUB"/>
</dbReference>
<dbReference type="Pfam" id="PF25598">
    <property type="entry name" value="ARM_PUB"/>
    <property type="match status" value="1"/>
</dbReference>
<evidence type="ECO:0000256" key="2">
    <source>
        <dbReference type="ARBA" id="ARBA00004906"/>
    </source>
</evidence>
<dbReference type="GO" id="GO:0061630">
    <property type="term" value="F:ubiquitin protein ligase activity"/>
    <property type="evidence" value="ECO:0007669"/>
    <property type="project" value="UniProtKB-UniRule"/>
</dbReference>
<feature type="domain" description="U-box" evidence="6">
    <location>
        <begin position="1"/>
        <end position="63"/>
    </location>
</feature>
<dbReference type="SUPFAM" id="SSF57850">
    <property type="entry name" value="RING/U-box"/>
    <property type="match status" value="1"/>
</dbReference>
<comment type="pathway">
    <text evidence="2 5">Protein modification; protein ubiquitination.</text>
</comment>
<dbReference type="InterPro" id="IPR003613">
    <property type="entry name" value="Ubox_domain"/>
</dbReference>
<comment type="function">
    <text evidence="5">Functions as an E3 ubiquitin ligase.</text>
</comment>
<dbReference type="Gene3D" id="3.30.40.10">
    <property type="entry name" value="Zinc/RING finger domain, C3HC4 (zinc finger)"/>
    <property type="match status" value="1"/>
</dbReference>
<evidence type="ECO:0000313" key="7">
    <source>
        <dbReference type="EMBL" id="KAK6942531.1"/>
    </source>
</evidence>
<dbReference type="SUPFAM" id="SSF48371">
    <property type="entry name" value="ARM repeat"/>
    <property type="match status" value="1"/>
</dbReference>
<dbReference type="EMBL" id="JBAMMX010000004">
    <property type="protein sequence ID" value="KAK6942531.1"/>
    <property type="molecule type" value="Genomic_DNA"/>
</dbReference>
<evidence type="ECO:0000313" key="8">
    <source>
        <dbReference type="Proteomes" id="UP001370490"/>
    </source>
</evidence>
<dbReference type="InterPro" id="IPR045185">
    <property type="entry name" value="PUB22/23/24-like"/>
</dbReference>
<dbReference type="SMART" id="SM00504">
    <property type="entry name" value="Ubox"/>
    <property type="match status" value="1"/>
</dbReference>